<gene>
    <name evidence="10" type="ORF">Dace_1842</name>
</gene>
<feature type="transmembrane region" description="Helical" evidence="8">
    <location>
        <begin position="355"/>
        <end position="373"/>
    </location>
</feature>
<keyword evidence="5 8" id="KW-0812">Transmembrane</keyword>
<dbReference type="GO" id="GO:0140359">
    <property type="term" value="F:ABC-type transporter activity"/>
    <property type="evidence" value="ECO:0007669"/>
    <property type="project" value="InterPro"/>
</dbReference>
<comment type="caution">
    <text evidence="10">The sequence shown here is derived from an EMBL/GenBank/DDBJ whole genome shotgun (WGS) entry which is preliminary data.</text>
</comment>
<keyword evidence="6 8" id="KW-1133">Transmembrane helix</keyword>
<dbReference type="PANTHER" id="PTHR30294">
    <property type="entry name" value="MEMBRANE COMPONENT OF ABC TRANSPORTER YHHJ-RELATED"/>
    <property type="match status" value="1"/>
</dbReference>
<feature type="transmembrane region" description="Helical" evidence="8">
    <location>
        <begin position="233"/>
        <end position="254"/>
    </location>
</feature>
<feature type="transmembrane region" description="Helical" evidence="8">
    <location>
        <begin position="184"/>
        <end position="206"/>
    </location>
</feature>
<dbReference type="AlphaFoldDB" id="Q1K1L0"/>
<reference evidence="10" key="2">
    <citation type="submission" date="2006-05" db="EMBL/GenBank/DDBJ databases">
        <title>Sequencing of the draft genome and assembly of Desulfuromonas acetoxidans DSM 684.</title>
        <authorList>
            <consortium name="US DOE Joint Genome Institute (JGI-PGF)"/>
            <person name="Copeland A."/>
            <person name="Lucas S."/>
            <person name="Lapidus A."/>
            <person name="Barry K."/>
            <person name="Detter J.C."/>
            <person name="Glavina del Rio T."/>
            <person name="Hammon N."/>
            <person name="Israni S."/>
            <person name="Dalin E."/>
            <person name="Tice H."/>
            <person name="Bruce D."/>
            <person name="Pitluck S."/>
            <person name="Richardson P."/>
        </authorList>
    </citation>
    <scope>NUCLEOTIDE SEQUENCE [LARGE SCALE GENOMIC DNA]</scope>
    <source>
        <strain evidence="10">DSM 684</strain>
    </source>
</reference>
<dbReference type="EMBL" id="AAEW02000005">
    <property type="protein sequence ID" value="EAT16378.1"/>
    <property type="molecule type" value="Genomic_DNA"/>
</dbReference>
<dbReference type="InterPro" id="IPR047817">
    <property type="entry name" value="ABC2_TM_bact-type"/>
</dbReference>
<evidence type="ECO:0000256" key="6">
    <source>
        <dbReference type="ARBA" id="ARBA00022989"/>
    </source>
</evidence>
<dbReference type="Gene3D" id="3.40.1710.10">
    <property type="entry name" value="abc type-2 transporter like domain"/>
    <property type="match status" value="1"/>
</dbReference>
<keyword evidence="11" id="KW-1185">Reference proteome</keyword>
<evidence type="ECO:0000313" key="10">
    <source>
        <dbReference type="EMBL" id="EAT16378.1"/>
    </source>
</evidence>
<comment type="similarity">
    <text evidence="2">Belongs to the ABC-2 integral membrane protein family.</text>
</comment>
<feature type="domain" description="ABC transmembrane type-2" evidence="9">
    <location>
        <begin position="139"/>
        <end position="376"/>
    </location>
</feature>
<comment type="subcellular location">
    <subcellularLocation>
        <location evidence="1">Cell membrane</location>
        <topology evidence="1">Multi-pass membrane protein</topology>
    </subcellularLocation>
</comment>
<accession>Q1K1L0</accession>
<proteinExistence type="inferred from homology"/>
<keyword evidence="4" id="KW-1003">Cell membrane</keyword>
<dbReference type="PROSITE" id="PS51012">
    <property type="entry name" value="ABC_TM2"/>
    <property type="match status" value="1"/>
</dbReference>
<feature type="transmembrane region" description="Helical" evidence="8">
    <location>
        <begin position="266"/>
        <end position="287"/>
    </location>
</feature>
<evidence type="ECO:0000313" key="11">
    <source>
        <dbReference type="Proteomes" id="UP000005695"/>
    </source>
</evidence>
<sequence length="378" mass="42027">MINLQRLKAVVVKEFIHILRDWRSLALAVAIPVLLLALFAYALNMDLKQVPTAVIDRSMSPQSRDLISQFDGSSYFSIEHSLQTLDEVQSAMRQRRILVALLIERDFARHIEQGKTAQVQLIVDGSDANIGRLALGYAQALGWLYSQQVLVERSRHLGSEIQVGQVEGHMRAWYNQGLVSTYNIVPGIIAIVMVVIASMLASVTVAREWETGTMEQLISTPIRRLELTLGKAIPLYFIGIVDVLIAAGLGQWLFDVPLRGEPALVLLVASVFLVGVLFYGLVLSIVLKKQVVANQIALITGFLPTLVLSGFVFTIANMPLPIRILSHIFPARYFIAMLRSIYLKGVGLEMMVSNFMLLTLYAAVMVFIANRALKLRLN</sequence>
<reference evidence="10" key="1">
    <citation type="submission" date="2006-05" db="EMBL/GenBank/DDBJ databases">
        <title>Annotation of the draft genome assembly of Desulfuromonas acetoxidans DSM 684.</title>
        <authorList>
            <consortium name="US DOE Joint Genome Institute (JGI-ORNL)"/>
            <person name="Larimer F."/>
            <person name="Land M."/>
            <person name="Hauser L."/>
        </authorList>
    </citation>
    <scope>NUCLEOTIDE SEQUENCE [LARGE SCALE GENOMIC DNA]</scope>
    <source>
        <strain evidence="10">DSM 684</strain>
    </source>
</reference>
<dbReference type="InterPro" id="IPR013525">
    <property type="entry name" value="ABC2_TM"/>
</dbReference>
<dbReference type="GO" id="GO:0005886">
    <property type="term" value="C:plasma membrane"/>
    <property type="evidence" value="ECO:0007669"/>
    <property type="project" value="UniProtKB-SubCell"/>
</dbReference>
<evidence type="ECO:0000256" key="2">
    <source>
        <dbReference type="ARBA" id="ARBA00007783"/>
    </source>
</evidence>
<protein>
    <submittedName>
        <fullName evidence="10">ABC-2 domain protein</fullName>
    </submittedName>
</protein>
<name>Q1K1L0_DESA6</name>
<dbReference type="RefSeq" id="WP_005998992.1">
    <property type="nucleotide sequence ID" value="NZ_AAEW02000005.1"/>
</dbReference>
<evidence type="ECO:0000259" key="9">
    <source>
        <dbReference type="PROSITE" id="PS51012"/>
    </source>
</evidence>
<keyword evidence="3" id="KW-0813">Transport</keyword>
<feature type="transmembrane region" description="Helical" evidence="8">
    <location>
        <begin position="25"/>
        <end position="43"/>
    </location>
</feature>
<feature type="transmembrane region" description="Helical" evidence="8">
    <location>
        <begin position="296"/>
        <end position="318"/>
    </location>
</feature>
<dbReference type="OrthoDB" id="9808686at2"/>
<dbReference type="Pfam" id="PF12698">
    <property type="entry name" value="ABC2_membrane_3"/>
    <property type="match status" value="1"/>
</dbReference>
<evidence type="ECO:0000256" key="8">
    <source>
        <dbReference type="SAM" id="Phobius"/>
    </source>
</evidence>
<evidence type="ECO:0000256" key="5">
    <source>
        <dbReference type="ARBA" id="ARBA00022692"/>
    </source>
</evidence>
<evidence type="ECO:0000256" key="4">
    <source>
        <dbReference type="ARBA" id="ARBA00022475"/>
    </source>
</evidence>
<evidence type="ECO:0000256" key="1">
    <source>
        <dbReference type="ARBA" id="ARBA00004651"/>
    </source>
</evidence>
<evidence type="ECO:0000256" key="3">
    <source>
        <dbReference type="ARBA" id="ARBA00022448"/>
    </source>
</evidence>
<dbReference type="PANTHER" id="PTHR30294:SF29">
    <property type="entry name" value="MULTIDRUG ABC TRANSPORTER PERMEASE YBHS-RELATED"/>
    <property type="match status" value="1"/>
</dbReference>
<keyword evidence="7 8" id="KW-0472">Membrane</keyword>
<evidence type="ECO:0000256" key="7">
    <source>
        <dbReference type="ARBA" id="ARBA00023136"/>
    </source>
</evidence>
<organism evidence="10 11">
    <name type="scientific">Desulfuromonas acetoxidans (strain DSM 684 / 11070)</name>
    <dbReference type="NCBI Taxonomy" id="281689"/>
    <lineage>
        <taxon>Bacteria</taxon>
        <taxon>Pseudomonadati</taxon>
        <taxon>Thermodesulfobacteriota</taxon>
        <taxon>Desulfuromonadia</taxon>
        <taxon>Desulfuromonadales</taxon>
        <taxon>Desulfuromonadaceae</taxon>
        <taxon>Desulfuromonas</taxon>
    </lineage>
</organism>
<dbReference type="InterPro" id="IPR051449">
    <property type="entry name" value="ABC-2_transporter_component"/>
</dbReference>
<dbReference type="Proteomes" id="UP000005695">
    <property type="component" value="Unassembled WGS sequence"/>
</dbReference>